<feature type="transmembrane region" description="Helical" evidence="1">
    <location>
        <begin position="80"/>
        <end position="106"/>
    </location>
</feature>
<sequence>MSDAIKQGDEVRLVDGDVSGVEVGDRLSVTSVSMKGYTVKKAGGSTHDVKKGQVVSAYAPFKLDTSSSASYLGVDSRKDAVATALIVLMVFGGFLVTYIVTVGLAFGDSGLAANTSCSSVSSVSGDAGASLALVLCTVYNRLPSVLMKIAVMFGVSLFAFITMAISPLTSVLWFLLGVIASGVGMVLCFLCKDNTTPVWGIFLNDIGISFWNVYSTAFGLLFGSFFAVLLSLILACVVFALIFGGAIAPTLITKAIRRSFLRSIGFAVSVFGLYFGYIALSALVFWRVNYPLRTGSGSDTLSPAGSGFLMYACFFFTGHLLGVLRGVVMLPVCRPMAEGFGVTKSKNSLFWWRNISLGDIAAAIMGNSVGATLDLILLPLAVISAVLRQVLGRAGRIFDLFLVARAPGAQWFSMTVKEGFKEPFWFPTIFETGLNRFLKLKNGVSALSAALNISIVAVGALAALTLQIILGGSNTPDVELGVSIATGVVCSLFVLDQIQLAPLIGIEVYAQVYTSASKSGILLVPSRIARVMKKMESK</sequence>
<keyword evidence="1" id="KW-0812">Transmembrane</keyword>
<feature type="transmembrane region" description="Helical" evidence="1">
    <location>
        <begin position="171"/>
        <end position="190"/>
    </location>
</feature>
<feature type="transmembrane region" description="Helical" evidence="1">
    <location>
        <begin position="375"/>
        <end position="391"/>
    </location>
</feature>
<feature type="transmembrane region" description="Helical" evidence="1">
    <location>
        <begin position="478"/>
        <end position="495"/>
    </location>
</feature>
<feature type="transmembrane region" description="Helical" evidence="1">
    <location>
        <begin position="264"/>
        <end position="288"/>
    </location>
</feature>
<evidence type="ECO:0000256" key="1">
    <source>
        <dbReference type="SAM" id="Phobius"/>
    </source>
</evidence>
<keyword evidence="1" id="KW-1133">Transmembrane helix</keyword>
<feature type="transmembrane region" description="Helical" evidence="1">
    <location>
        <begin position="228"/>
        <end position="252"/>
    </location>
</feature>
<dbReference type="EMBL" id="HBIB01027123">
    <property type="protein sequence ID" value="CAE0255362.1"/>
    <property type="molecule type" value="Transcribed_RNA"/>
</dbReference>
<feature type="transmembrane region" description="Helical" evidence="1">
    <location>
        <begin position="145"/>
        <end position="165"/>
    </location>
</feature>
<protein>
    <submittedName>
        <fullName evidence="2">Uncharacterized protein</fullName>
    </submittedName>
</protein>
<feature type="transmembrane region" description="Helical" evidence="1">
    <location>
        <begin position="446"/>
        <end position="472"/>
    </location>
</feature>
<proteinExistence type="predicted"/>
<dbReference type="AlphaFoldDB" id="A0A7S3DEK0"/>
<feature type="transmembrane region" description="Helical" evidence="1">
    <location>
        <begin position="118"/>
        <end position="138"/>
    </location>
</feature>
<name>A0A7S3DEK0_9EUKA</name>
<gene>
    <name evidence="2" type="ORF">PBIL07802_LOCUS17616</name>
</gene>
<organism evidence="2">
    <name type="scientific">Palpitomonas bilix</name>
    <dbReference type="NCBI Taxonomy" id="652834"/>
    <lineage>
        <taxon>Eukaryota</taxon>
        <taxon>Eukaryota incertae sedis</taxon>
    </lineage>
</organism>
<reference evidence="2" key="1">
    <citation type="submission" date="2021-01" db="EMBL/GenBank/DDBJ databases">
        <authorList>
            <person name="Corre E."/>
            <person name="Pelletier E."/>
            <person name="Niang G."/>
            <person name="Scheremetjew M."/>
            <person name="Finn R."/>
            <person name="Kale V."/>
            <person name="Holt S."/>
            <person name="Cochrane G."/>
            <person name="Meng A."/>
            <person name="Brown T."/>
            <person name="Cohen L."/>
        </authorList>
    </citation>
    <scope>NUCLEOTIDE SEQUENCE</scope>
    <source>
        <strain evidence="2">NIES-2562</strain>
    </source>
</reference>
<feature type="transmembrane region" description="Helical" evidence="1">
    <location>
        <begin position="308"/>
        <end position="328"/>
    </location>
</feature>
<feature type="transmembrane region" description="Helical" evidence="1">
    <location>
        <begin position="202"/>
        <end position="222"/>
    </location>
</feature>
<feature type="transmembrane region" description="Helical" evidence="1">
    <location>
        <begin position="349"/>
        <end position="369"/>
    </location>
</feature>
<evidence type="ECO:0000313" key="2">
    <source>
        <dbReference type="EMBL" id="CAE0255362.1"/>
    </source>
</evidence>
<accession>A0A7S3DEK0</accession>
<keyword evidence="1" id="KW-0472">Membrane</keyword>